<organism evidence="2 3">
    <name type="scientific">Hydrogenophaga crocea</name>
    <dbReference type="NCBI Taxonomy" id="2716225"/>
    <lineage>
        <taxon>Bacteria</taxon>
        <taxon>Pseudomonadati</taxon>
        <taxon>Pseudomonadota</taxon>
        <taxon>Betaproteobacteria</taxon>
        <taxon>Burkholderiales</taxon>
        <taxon>Comamonadaceae</taxon>
        <taxon>Hydrogenophaga</taxon>
    </lineage>
</organism>
<evidence type="ECO:0000256" key="1">
    <source>
        <dbReference type="SAM" id="Phobius"/>
    </source>
</evidence>
<name>A0A6G8ID90_9BURK</name>
<dbReference type="Proteomes" id="UP000503162">
    <property type="component" value="Chromosome"/>
</dbReference>
<dbReference type="AlphaFoldDB" id="A0A6G8ID90"/>
<feature type="transmembrane region" description="Helical" evidence="1">
    <location>
        <begin position="75"/>
        <end position="96"/>
    </location>
</feature>
<proteinExistence type="predicted"/>
<sequence length="136" mass="14202">MNLATLHLPTRQLRQVLAFDALAGAGLAALHLALAAPLAAWFGLSEALLTAMGWALPVYALLAGLLARQRTPSRAWLLLLVLGNLGWALACLALAWGGTGVTPLGQAYLTAFAVAVLVLADLEFLGWRAPGLRPAV</sequence>
<keyword evidence="1" id="KW-0472">Membrane</keyword>
<evidence type="ECO:0000313" key="3">
    <source>
        <dbReference type="Proteomes" id="UP000503162"/>
    </source>
</evidence>
<gene>
    <name evidence="2" type="ORF">G9Q37_02260</name>
</gene>
<dbReference type="RefSeq" id="WP_166223980.1">
    <property type="nucleotide sequence ID" value="NZ_CP049989.1"/>
</dbReference>
<dbReference type="EMBL" id="CP049989">
    <property type="protein sequence ID" value="QIM51038.1"/>
    <property type="molecule type" value="Genomic_DNA"/>
</dbReference>
<feature type="transmembrane region" description="Helical" evidence="1">
    <location>
        <begin position="108"/>
        <end position="127"/>
    </location>
</feature>
<dbReference type="KEGG" id="hcz:G9Q37_02260"/>
<feature type="transmembrane region" description="Helical" evidence="1">
    <location>
        <begin position="21"/>
        <end position="42"/>
    </location>
</feature>
<accession>A0A6G8ID90</accession>
<feature type="transmembrane region" description="Helical" evidence="1">
    <location>
        <begin position="48"/>
        <end position="68"/>
    </location>
</feature>
<protein>
    <submittedName>
        <fullName evidence="2">Uncharacterized protein</fullName>
    </submittedName>
</protein>
<keyword evidence="3" id="KW-1185">Reference proteome</keyword>
<keyword evidence="1" id="KW-0812">Transmembrane</keyword>
<evidence type="ECO:0000313" key="2">
    <source>
        <dbReference type="EMBL" id="QIM51038.1"/>
    </source>
</evidence>
<keyword evidence="1" id="KW-1133">Transmembrane helix</keyword>
<reference evidence="2 3" key="1">
    <citation type="submission" date="2020-03" db="EMBL/GenBank/DDBJ databases">
        <title>Hydrogenophaga sp. nov. isolated from cyanobacterial mat.</title>
        <authorList>
            <person name="Thorat V."/>
            <person name="Kirdat K."/>
            <person name="Tiwarekar B."/>
            <person name="Costa E.D."/>
            <person name="Yadav A."/>
        </authorList>
    </citation>
    <scope>NUCLEOTIDE SEQUENCE [LARGE SCALE GENOMIC DNA]</scope>
    <source>
        <strain evidence="2 3">BA0156</strain>
    </source>
</reference>